<evidence type="ECO:0000256" key="4">
    <source>
        <dbReference type="ARBA" id="ARBA00022833"/>
    </source>
</evidence>
<keyword evidence="10" id="KW-1185">Reference proteome</keyword>
<dbReference type="InParanoid" id="I3EJ04"/>
<dbReference type="Proteomes" id="UP000002872">
    <property type="component" value="Unassembled WGS sequence"/>
</dbReference>
<dbReference type="OrthoDB" id="515401at2759"/>
<dbReference type="InterPro" id="IPR000679">
    <property type="entry name" value="Znf_GATA"/>
</dbReference>
<comment type="subcellular location">
    <subcellularLocation>
        <location evidence="1">Nucleus</location>
    </subcellularLocation>
</comment>
<proteinExistence type="predicted"/>
<dbReference type="GO" id="GO:0000978">
    <property type="term" value="F:RNA polymerase II cis-regulatory region sequence-specific DNA binding"/>
    <property type="evidence" value="ECO:0007669"/>
    <property type="project" value="TreeGrafter"/>
</dbReference>
<dbReference type="PROSITE" id="PS50114">
    <property type="entry name" value="GATA_ZN_FINGER_2"/>
    <property type="match status" value="1"/>
</dbReference>
<dbReference type="CDD" id="cd00202">
    <property type="entry name" value="ZnF_GATA"/>
    <property type="match status" value="1"/>
</dbReference>
<dbReference type="GO" id="GO:0000122">
    <property type="term" value="P:negative regulation of transcription by RNA polymerase II"/>
    <property type="evidence" value="ECO:0007669"/>
    <property type="project" value="TreeGrafter"/>
</dbReference>
<dbReference type="SMART" id="SM00401">
    <property type="entry name" value="ZnF_GATA"/>
    <property type="match status" value="1"/>
</dbReference>
<evidence type="ECO:0000256" key="6">
    <source>
        <dbReference type="PROSITE-ProRule" id="PRU00094"/>
    </source>
</evidence>
<evidence type="ECO:0000313" key="9">
    <source>
        <dbReference type="EMBL" id="EIJ89201.1"/>
    </source>
</evidence>
<evidence type="ECO:0000256" key="2">
    <source>
        <dbReference type="ARBA" id="ARBA00022723"/>
    </source>
</evidence>
<dbReference type="Pfam" id="PF00320">
    <property type="entry name" value="GATA"/>
    <property type="match status" value="1"/>
</dbReference>
<dbReference type="Gene3D" id="3.30.50.10">
    <property type="entry name" value="Erythroid Transcription Factor GATA-1, subunit A"/>
    <property type="match status" value="1"/>
</dbReference>
<dbReference type="OMA" id="DESHKVC"/>
<dbReference type="AlphaFoldDB" id="I3EJ04"/>
<keyword evidence="5" id="KW-0539">Nucleus</keyword>
<name>I3EJ04_NEMP3</name>
<feature type="compositionally biased region" description="Basic residues" evidence="7">
    <location>
        <begin position="106"/>
        <end position="115"/>
    </location>
</feature>
<evidence type="ECO:0000256" key="1">
    <source>
        <dbReference type="ARBA" id="ARBA00004123"/>
    </source>
</evidence>
<reference evidence="9" key="1">
    <citation type="submission" date="2011-01" db="EMBL/GenBank/DDBJ databases">
        <title>The Genome Sequence of Nematocida parisii strain ERTm3.</title>
        <authorList>
            <consortium name="The Broad Institute Genome Sequencing Platform"/>
            <consortium name="The Broad Institute Genome Sequencing Center for Infectious Disease"/>
            <person name="Cuomo C."/>
            <person name="Troemel E."/>
            <person name="Young S.K."/>
            <person name="Zeng Q."/>
            <person name="Gargeya S."/>
            <person name="Fitzgerald M."/>
            <person name="Haas B."/>
            <person name="Abouelleil A."/>
            <person name="Alvarado L."/>
            <person name="Arachchi H.M."/>
            <person name="Berlin A."/>
            <person name="Chapman S.B."/>
            <person name="Gearin G."/>
            <person name="Goldberg J."/>
            <person name="Griggs A."/>
            <person name="Gujja S."/>
            <person name="Hansen M."/>
            <person name="Heiman D."/>
            <person name="Howarth C."/>
            <person name="Larimer J."/>
            <person name="Lui A."/>
            <person name="MacDonald P.J.P."/>
            <person name="McCowen C."/>
            <person name="Montmayeur A."/>
            <person name="Murphy C."/>
            <person name="Neiman D."/>
            <person name="Pearson M."/>
            <person name="Priest M."/>
            <person name="Roberts A."/>
            <person name="Saif S."/>
            <person name="Shea T."/>
            <person name="Sisk P."/>
            <person name="Stolte C."/>
            <person name="Sykes S."/>
            <person name="Wortman J."/>
            <person name="Nusbaum C."/>
            <person name="Birren B."/>
        </authorList>
    </citation>
    <scope>NUCLEOTIDE SEQUENCE</scope>
    <source>
        <strain evidence="9">ERTm3</strain>
    </source>
</reference>
<sequence>MNEKKIRGTVDQNKLRHKIEMRYKAPEKVKYESPAPPINRSIEIKKVLIRHYMDTMQSKRINLDESHKVCGFCHTKETSLWRRIGDIIVCNACGLYYRIHGKIRNKNLTRGRKTKQSAEKNKENEYTENDSVEE</sequence>
<feature type="domain" description="GATA-type" evidence="8">
    <location>
        <begin position="64"/>
        <end position="104"/>
    </location>
</feature>
<keyword evidence="4" id="KW-0862">Zinc</keyword>
<dbReference type="GO" id="GO:0045944">
    <property type="term" value="P:positive regulation of transcription by RNA polymerase II"/>
    <property type="evidence" value="ECO:0007669"/>
    <property type="project" value="TreeGrafter"/>
</dbReference>
<dbReference type="HOGENOM" id="CLU_1907232_0_0_1"/>
<dbReference type="PANTHER" id="PTHR10071:SF281">
    <property type="entry name" value="BOX A-BINDING FACTOR-RELATED"/>
    <property type="match status" value="1"/>
</dbReference>
<evidence type="ECO:0000259" key="8">
    <source>
        <dbReference type="PROSITE" id="PS50114"/>
    </source>
</evidence>
<evidence type="ECO:0000256" key="5">
    <source>
        <dbReference type="ARBA" id="ARBA00023242"/>
    </source>
</evidence>
<dbReference type="GO" id="GO:0005634">
    <property type="term" value="C:nucleus"/>
    <property type="evidence" value="ECO:0007669"/>
    <property type="project" value="UniProtKB-SubCell"/>
</dbReference>
<evidence type="ECO:0000313" key="10">
    <source>
        <dbReference type="Proteomes" id="UP000002872"/>
    </source>
</evidence>
<dbReference type="GO" id="GO:0000981">
    <property type="term" value="F:DNA-binding transcription factor activity, RNA polymerase II-specific"/>
    <property type="evidence" value="ECO:0007669"/>
    <property type="project" value="TreeGrafter"/>
</dbReference>
<dbReference type="STRING" id="935791.I3EJ04"/>
<organism evidence="9 10">
    <name type="scientific">Nematocida parisii (strain ERTm3)</name>
    <name type="common">Nematode killer fungus</name>
    <dbReference type="NCBI Taxonomy" id="935791"/>
    <lineage>
        <taxon>Eukaryota</taxon>
        <taxon>Fungi</taxon>
        <taxon>Fungi incertae sedis</taxon>
        <taxon>Microsporidia</taxon>
        <taxon>Nematocida</taxon>
    </lineage>
</organism>
<dbReference type="EMBL" id="GL870877">
    <property type="protein sequence ID" value="EIJ89201.1"/>
    <property type="molecule type" value="Genomic_DNA"/>
</dbReference>
<keyword evidence="3 6" id="KW-0863">Zinc-finger</keyword>
<feature type="compositionally biased region" description="Basic and acidic residues" evidence="7">
    <location>
        <begin position="116"/>
        <end position="125"/>
    </location>
</feature>
<accession>I3EJ04</accession>
<dbReference type="InterPro" id="IPR039355">
    <property type="entry name" value="Transcription_factor_GATA"/>
</dbReference>
<keyword evidence="2" id="KW-0479">Metal-binding</keyword>
<dbReference type="InterPro" id="IPR013088">
    <property type="entry name" value="Znf_NHR/GATA"/>
</dbReference>
<dbReference type="GO" id="GO:0045165">
    <property type="term" value="P:cell fate commitment"/>
    <property type="evidence" value="ECO:0007669"/>
    <property type="project" value="TreeGrafter"/>
</dbReference>
<protein>
    <recommendedName>
        <fullName evidence="8">GATA-type domain-containing protein</fullName>
    </recommendedName>
</protein>
<dbReference type="SUPFAM" id="SSF57716">
    <property type="entry name" value="Glucocorticoid receptor-like (DNA-binding domain)"/>
    <property type="match status" value="1"/>
</dbReference>
<dbReference type="PANTHER" id="PTHR10071">
    <property type="entry name" value="TRANSCRIPTION FACTOR GATA FAMILY MEMBER"/>
    <property type="match status" value="1"/>
</dbReference>
<dbReference type="GO" id="GO:0008270">
    <property type="term" value="F:zinc ion binding"/>
    <property type="evidence" value="ECO:0007669"/>
    <property type="project" value="UniProtKB-KW"/>
</dbReference>
<evidence type="ECO:0000256" key="7">
    <source>
        <dbReference type="SAM" id="MobiDB-lite"/>
    </source>
</evidence>
<evidence type="ECO:0000256" key="3">
    <source>
        <dbReference type="ARBA" id="ARBA00022771"/>
    </source>
</evidence>
<gene>
    <name evidence="9" type="ORF">NEQG_01020</name>
</gene>
<feature type="region of interest" description="Disordered" evidence="7">
    <location>
        <begin position="106"/>
        <end position="134"/>
    </location>
</feature>
<dbReference type="VEuPathDB" id="MicrosporidiaDB:NEQG_01020"/>